<dbReference type="PROSITE" id="PS51257">
    <property type="entry name" value="PROKAR_LIPOPROTEIN"/>
    <property type="match status" value="1"/>
</dbReference>
<organism evidence="1">
    <name type="scientific">Deinococcus sonorensis KR-87</name>
    <dbReference type="NCBI Taxonomy" id="694439"/>
    <lineage>
        <taxon>Bacteria</taxon>
        <taxon>Thermotogati</taxon>
        <taxon>Deinococcota</taxon>
        <taxon>Deinococci</taxon>
        <taxon>Deinococcales</taxon>
        <taxon>Deinococcaceae</taxon>
        <taxon>Deinococcus</taxon>
    </lineage>
</organism>
<proteinExistence type="predicted"/>
<dbReference type="EMBL" id="CP158299">
    <property type="protein sequence ID" value="XBV86487.1"/>
    <property type="molecule type" value="Genomic_DNA"/>
</dbReference>
<keyword evidence="1" id="KW-0378">Hydrolase</keyword>
<dbReference type="Gene3D" id="2.60.40.1120">
    <property type="entry name" value="Carboxypeptidase-like, regulatory domain"/>
    <property type="match status" value="1"/>
</dbReference>
<sequence>MRDQGKVLGLMGVGMLLLTGCMGSTPPEATVKVSGTVSVARAGEAVAGATVSVDGTKVSTTTDANGHYSVDVPVSRHTLVIHKDGYASTRVENFTTTAPQTLDEILQRSFDPDLPTTPPTVTLSRQTLDAKGKVTSEVPLKDGDTIDVTGDKPLDLNVGVKTTTASPDVNGVYGGIASLEVDAGSSGFLNAGRTRSLNLTPSGNDTFTFTASDFAAFKGTVDLHVSMYDFNGNRTHVIRHLKLNTVANAGALVAPTKVAPTAITFADTATYGALGKNPQTATLLKRWVQTHDSAALKALSSTARSTTGRLTPQAAPTGTVMWVDVNFEYTGTAAPRTFELDRSLDGGKTYTKVLSATPAKAMVDPKDASAGYVLRDNSSQLTPGVKTTYRVRAVSDAGTKDSDEKSVTPLGRYSVELLSPGQADTGVDTAPIFRWRTSGASDVENLLLLVEDRTQAEGNSDQWLSDVSGMNSATYDFDGSALTKYLQPFHAYDWQMAAVTNSKDNTAFSVGADFFNLFGVTANPIERGPVNEFVTGGY</sequence>
<gene>
    <name evidence="1" type="ORF">ABOD76_09285</name>
</gene>
<protein>
    <submittedName>
        <fullName evidence="1">Carboxypeptidase-like regulatory domain-containing protein</fullName>
    </submittedName>
</protein>
<keyword evidence="1" id="KW-0645">Protease</keyword>
<dbReference type="KEGG" id="dsc:ABOD76_09285"/>
<name>A0AAU7UCI6_9DEIO</name>
<dbReference type="AlphaFoldDB" id="A0AAU7UCI6"/>
<dbReference type="GO" id="GO:0004180">
    <property type="term" value="F:carboxypeptidase activity"/>
    <property type="evidence" value="ECO:0007669"/>
    <property type="project" value="UniProtKB-KW"/>
</dbReference>
<keyword evidence="1" id="KW-0121">Carboxypeptidase</keyword>
<dbReference type="InterPro" id="IPR008969">
    <property type="entry name" value="CarboxyPept-like_regulatory"/>
</dbReference>
<reference evidence="1" key="1">
    <citation type="submission" date="2024-06" db="EMBL/GenBank/DDBJ databases">
        <title>Draft Genome Sequence of Deinococcus sonorensis Type Strain KR-87, a Biofilm Producing Representative of the Genus Deinococcus.</title>
        <authorList>
            <person name="Boren L.S."/>
            <person name="Grosso R.A."/>
            <person name="Hugenberg-Cox A.N."/>
            <person name="Hill J.T.E."/>
            <person name="Albert C.M."/>
            <person name="Tuohy J.M."/>
        </authorList>
    </citation>
    <scope>NUCLEOTIDE SEQUENCE</scope>
    <source>
        <strain evidence="1">KR-87</strain>
    </source>
</reference>
<dbReference type="RefSeq" id="WP_350244556.1">
    <property type="nucleotide sequence ID" value="NZ_CP158299.1"/>
</dbReference>
<dbReference type="Pfam" id="PF13620">
    <property type="entry name" value="CarboxypepD_reg"/>
    <property type="match status" value="1"/>
</dbReference>
<dbReference type="SUPFAM" id="SSF49464">
    <property type="entry name" value="Carboxypeptidase regulatory domain-like"/>
    <property type="match status" value="1"/>
</dbReference>
<accession>A0AAU7UCI6</accession>
<evidence type="ECO:0000313" key="1">
    <source>
        <dbReference type="EMBL" id="XBV86487.1"/>
    </source>
</evidence>